<dbReference type="Proteomes" id="UP001341840">
    <property type="component" value="Unassembled WGS sequence"/>
</dbReference>
<dbReference type="InterPro" id="IPR008972">
    <property type="entry name" value="Cupredoxin"/>
</dbReference>
<keyword evidence="6" id="KW-1185">Reference proteome</keyword>
<keyword evidence="3" id="KW-0732">Signal</keyword>
<comment type="caution">
    <text evidence="5">The sequence shown here is derived from an EMBL/GenBank/DDBJ whole genome shotgun (WGS) entry which is preliminary data.</text>
</comment>
<comment type="function">
    <text evidence="1">Lignin degradation and detoxification of lignin-derived products.</text>
</comment>
<dbReference type="InterPro" id="IPR011706">
    <property type="entry name" value="Cu-oxidase_C"/>
</dbReference>
<evidence type="ECO:0000256" key="3">
    <source>
        <dbReference type="SAM" id="SignalP"/>
    </source>
</evidence>
<comment type="similarity">
    <text evidence="2">Belongs to the multicopper oxidase family.</text>
</comment>
<evidence type="ECO:0000259" key="4">
    <source>
        <dbReference type="Pfam" id="PF07731"/>
    </source>
</evidence>
<feature type="signal peptide" evidence="3">
    <location>
        <begin position="1"/>
        <end position="29"/>
    </location>
</feature>
<feature type="chain" id="PRO_5047220515" description="Plastocyanin-like domain-containing protein" evidence="3">
    <location>
        <begin position="30"/>
        <end position="136"/>
    </location>
</feature>
<organism evidence="5 6">
    <name type="scientific">Stylosanthes scabra</name>
    <dbReference type="NCBI Taxonomy" id="79078"/>
    <lineage>
        <taxon>Eukaryota</taxon>
        <taxon>Viridiplantae</taxon>
        <taxon>Streptophyta</taxon>
        <taxon>Embryophyta</taxon>
        <taxon>Tracheophyta</taxon>
        <taxon>Spermatophyta</taxon>
        <taxon>Magnoliopsida</taxon>
        <taxon>eudicotyledons</taxon>
        <taxon>Gunneridae</taxon>
        <taxon>Pentapetalae</taxon>
        <taxon>rosids</taxon>
        <taxon>fabids</taxon>
        <taxon>Fabales</taxon>
        <taxon>Fabaceae</taxon>
        <taxon>Papilionoideae</taxon>
        <taxon>50 kb inversion clade</taxon>
        <taxon>dalbergioids sensu lato</taxon>
        <taxon>Dalbergieae</taxon>
        <taxon>Pterocarpus clade</taxon>
        <taxon>Stylosanthes</taxon>
    </lineage>
</organism>
<dbReference type="InterPro" id="IPR045087">
    <property type="entry name" value="Cu-oxidase_fam"/>
</dbReference>
<evidence type="ECO:0000313" key="5">
    <source>
        <dbReference type="EMBL" id="MED6181503.1"/>
    </source>
</evidence>
<evidence type="ECO:0000256" key="2">
    <source>
        <dbReference type="ARBA" id="ARBA00010609"/>
    </source>
</evidence>
<evidence type="ECO:0000313" key="6">
    <source>
        <dbReference type="Proteomes" id="UP001341840"/>
    </source>
</evidence>
<evidence type="ECO:0000256" key="1">
    <source>
        <dbReference type="ARBA" id="ARBA00002075"/>
    </source>
</evidence>
<accession>A0ABU6WC00</accession>
<dbReference type="PANTHER" id="PTHR11709">
    <property type="entry name" value="MULTI-COPPER OXIDASE"/>
    <property type="match status" value="1"/>
</dbReference>
<proteinExistence type="inferred from homology"/>
<gene>
    <name evidence="5" type="ORF">PIB30_019931</name>
</gene>
<dbReference type="Gene3D" id="2.60.40.420">
    <property type="entry name" value="Cupredoxins - blue copper proteins"/>
    <property type="match status" value="1"/>
</dbReference>
<feature type="domain" description="Plastocyanin-like" evidence="4">
    <location>
        <begin position="18"/>
        <end position="86"/>
    </location>
</feature>
<reference evidence="5 6" key="1">
    <citation type="journal article" date="2023" name="Plants (Basel)">
        <title>Bridging the Gap: Combining Genomics and Transcriptomics Approaches to Understand Stylosanthes scabra, an Orphan Legume from the Brazilian Caatinga.</title>
        <authorList>
            <person name="Ferreira-Neto J.R.C."/>
            <person name="da Silva M.D."/>
            <person name="Binneck E."/>
            <person name="de Melo N.F."/>
            <person name="da Silva R.H."/>
            <person name="de Melo A.L.T.M."/>
            <person name="Pandolfi V."/>
            <person name="Bustamante F.O."/>
            <person name="Brasileiro-Vidal A.C."/>
            <person name="Benko-Iseppon A.M."/>
        </authorList>
    </citation>
    <scope>NUCLEOTIDE SEQUENCE [LARGE SCALE GENOMIC DNA]</scope>
    <source>
        <tissue evidence="5">Leaves</tissue>
    </source>
</reference>
<name>A0ABU6WC00_9FABA</name>
<protein>
    <recommendedName>
        <fullName evidence="4">Plastocyanin-like domain-containing protein</fullName>
    </recommendedName>
</protein>
<dbReference type="SUPFAM" id="SSF49503">
    <property type="entry name" value="Cupredoxins"/>
    <property type="match status" value="1"/>
</dbReference>
<sequence length="136" mass="15364">MCWERILEGRCWFWSIMLRLVLQGTSVVAGDNHLVHFYGYNFYVVGWIFGNFDPKKDPHKYNLVDPPQETTVGVPKNGWVALRLRAIKFCISGVSIRCGHRMLNNALKCGYQLLFLEMQGKGGSSCSFQPSGACGK</sequence>
<dbReference type="EMBL" id="JASCZI010181305">
    <property type="protein sequence ID" value="MED6181503.1"/>
    <property type="molecule type" value="Genomic_DNA"/>
</dbReference>
<dbReference type="PANTHER" id="PTHR11709:SF262">
    <property type="entry name" value="LACCASE-14"/>
    <property type="match status" value="1"/>
</dbReference>
<dbReference type="Pfam" id="PF07731">
    <property type="entry name" value="Cu-oxidase_2"/>
    <property type="match status" value="1"/>
</dbReference>